<dbReference type="Proteomes" id="UP000054561">
    <property type="component" value="Unassembled WGS sequence"/>
</dbReference>
<evidence type="ECO:0000313" key="10">
    <source>
        <dbReference type="EMBL" id="KJP86889.1"/>
    </source>
</evidence>
<keyword evidence="11" id="KW-1185">Reference proteome</keyword>
<dbReference type="GO" id="GO:0006850">
    <property type="term" value="P:pyruvate import into mitochondria"/>
    <property type="evidence" value="ECO:0007669"/>
    <property type="project" value="InterPro"/>
</dbReference>
<dbReference type="Pfam" id="PF03650">
    <property type="entry name" value="MPC"/>
    <property type="match status" value="1"/>
</dbReference>
<evidence type="ECO:0000256" key="3">
    <source>
        <dbReference type="ARBA" id="ARBA00022448"/>
    </source>
</evidence>
<gene>
    <name evidence="10" type="ORF">AK88_03502</name>
</gene>
<evidence type="ECO:0000256" key="1">
    <source>
        <dbReference type="ARBA" id="ARBA00004448"/>
    </source>
</evidence>
<evidence type="ECO:0000256" key="9">
    <source>
        <dbReference type="RuleBase" id="RU363100"/>
    </source>
</evidence>
<dbReference type="AlphaFoldDB" id="A0A0D9QIM9"/>
<accession>A0A0D9QIM9</accession>
<keyword evidence="3 9" id="KW-0813">Transport</keyword>
<feature type="transmembrane region" description="Helical" evidence="9">
    <location>
        <begin position="35"/>
        <end position="56"/>
    </location>
</feature>
<evidence type="ECO:0000256" key="5">
    <source>
        <dbReference type="ARBA" id="ARBA00022792"/>
    </source>
</evidence>
<evidence type="ECO:0000256" key="7">
    <source>
        <dbReference type="ARBA" id="ARBA00023128"/>
    </source>
</evidence>
<name>A0A0D9QIM9_PLAFR</name>
<dbReference type="GO" id="GO:0005743">
    <property type="term" value="C:mitochondrial inner membrane"/>
    <property type="evidence" value="ECO:0007669"/>
    <property type="project" value="UniProtKB-SubCell"/>
</dbReference>
<organism evidence="10 11">
    <name type="scientific">Plasmodium fragile</name>
    <dbReference type="NCBI Taxonomy" id="5857"/>
    <lineage>
        <taxon>Eukaryota</taxon>
        <taxon>Sar</taxon>
        <taxon>Alveolata</taxon>
        <taxon>Apicomplexa</taxon>
        <taxon>Aconoidasida</taxon>
        <taxon>Haemosporida</taxon>
        <taxon>Plasmodiidae</taxon>
        <taxon>Plasmodium</taxon>
        <taxon>Plasmodium (Plasmodium)</taxon>
    </lineage>
</organism>
<dbReference type="GeneID" id="24268816"/>
<evidence type="ECO:0000256" key="4">
    <source>
        <dbReference type="ARBA" id="ARBA00022692"/>
    </source>
</evidence>
<reference evidence="10 11" key="1">
    <citation type="submission" date="2014-03" db="EMBL/GenBank/DDBJ databases">
        <title>The Genome Sequence of Plasmodium fragile nilgiri.</title>
        <authorList>
            <consortium name="The Broad Institute Genomics Platform"/>
            <consortium name="The Broad Institute Genome Sequencing Center for Infectious Disease"/>
            <person name="Neafsey D."/>
            <person name="Duraisingh M."/>
            <person name="Young S.K."/>
            <person name="Zeng Q."/>
            <person name="Gargeya S."/>
            <person name="Abouelleil A."/>
            <person name="Alvarado L."/>
            <person name="Chapman S.B."/>
            <person name="Gainer-Dewar J."/>
            <person name="Goldberg J."/>
            <person name="Griggs A."/>
            <person name="Gujja S."/>
            <person name="Hansen M."/>
            <person name="Howarth C."/>
            <person name="Imamovic A."/>
            <person name="Larimer J."/>
            <person name="Pearson M."/>
            <person name="Poon T.W."/>
            <person name="Priest M."/>
            <person name="Roberts A."/>
            <person name="Saif S."/>
            <person name="Shea T."/>
            <person name="Sykes S."/>
            <person name="Wortman J."/>
            <person name="Nusbaum C."/>
            <person name="Birren B."/>
        </authorList>
    </citation>
    <scope>NUCLEOTIDE SEQUENCE [LARGE SCALE GENOMIC DNA]</scope>
    <source>
        <strain evidence="11">nilgiri</strain>
    </source>
</reference>
<dbReference type="InterPro" id="IPR005336">
    <property type="entry name" value="MPC"/>
</dbReference>
<proteinExistence type="inferred from homology"/>
<comment type="subcellular location">
    <subcellularLocation>
        <location evidence="1 9">Mitochondrion inner membrane</location>
        <topology evidence="1 9">Multi-pass membrane protein</topology>
    </subcellularLocation>
</comment>
<evidence type="ECO:0000256" key="2">
    <source>
        <dbReference type="ARBA" id="ARBA00006416"/>
    </source>
</evidence>
<evidence type="ECO:0000256" key="6">
    <source>
        <dbReference type="ARBA" id="ARBA00022989"/>
    </source>
</evidence>
<dbReference type="OrthoDB" id="1697690at2759"/>
<keyword evidence="4 9" id="KW-0812">Transmembrane</keyword>
<dbReference type="RefSeq" id="XP_012336539.1">
    <property type="nucleotide sequence ID" value="XM_012481116.1"/>
</dbReference>
<keyword evidence="8 9" id="KW-0472">Membrane</keyword>
<keyword evidence="6 9" id="KW-1133">Transmembrane helix</keyword>
<comment type="similarity">
    <text evidence="2 9">Belongs to the mitochondrial pyruvate carrier (MPC) (TC 2.A.105) family.</text>
</comment>
<dbReference type="OMA" id="FWGPTFN"/>
<feature type="transmembrane region" description="Helical" evidence="9">
    <location>
        <begin position="68"/>
        <end position="88"/>
    </location>
</feature>
<protein>
    <recommendedName>
        <fullName evidence="9">Mitochondrial pyruvate carrier</fullName>
    </recommendedName>
</protein>
<dbReference type="EMBL" id="KQ001684">
    <property type="protein sequence ID" value="KJP86889.1"/>
    <property type="molecule type" value="Genomic_DNA"/>
</dbReference>
<sequence length="129" mass="15184">MLLGIWFECPQRLYSEEHNKWDDAKRRERKIRLHIRSNAFSIMFWAPLANWGFVLAGCNDLKKLPMFVSEKMTAVLAVYSILFMRYALAIKPKNYLLFSCHATNTVVQSILLFRKLKYEADSKKALQHV</sequence>
<keyword evidence="7 9" id="KW-0496">Mitochondrion</keyword>
<dbReference type="PANTHER" id="PTHR14154">
    <property type="entry name" value="UPF0041 BRAIN PROTEIN 44-RELATED"/>
    <property type="match status" value="1"/>
</dbReference>
<evidence type="ECO:0000313" key="11">
    <source>
        <dbReference type="Proteomes" id="UP000054561"/>
    </source>
</evidence>
<keyword evidence="5 9" id="KW-0999">Mitochondrion inner membrane</keyword>
<evidence type="ECO:0000256" key="8">
    <source>
        <dbReference type="ARBA" id="ARBA00023136"/>
    </source>
</evidence>
<comment type="function">
    <text evidence="9">Mediates the uptake of pyruvate into mitochondria.</text>
</comment>
<dbReference type="VEuPathDB" id="PlasmoDB:AK88_03502"/>